<dbReference type="PaxDb" id="3218-PP1S25_74V6.1"/>
<dbReference type="PRINTS" id="PR00458">
    <property type="entry name" value="PEROXIDASE"/>
</dbReference>
<feature type="disulfide bond" evidence="12">
    <location>
        <begin position="40"/>
        <end position="116"/>
    </location>
</feature>
<keyword evidence="3 13" id="KW-0349">Heme</keyword>
<feature type="binding site" evidence="10">
    <location>
        <position position="75"/>
    </location>
    <ligand>
        <name>Ca(2+)</name>
        <dbReference type="ChEBI" id="CHEBI:29108"/>
        <label>1</label>
    </ligand>
</feature>
<feature type="site" description="Transition state stabilizer" evidence="11">
    <location>
        <position position="67"/>
    </location>
</feature>
<keyword evidence="5 13" id="KW-0560">Oxidoreductase</keyword>
<keyword evidence="13" id="KW-0732">Signal</keyword>
<evidence type="ECO:0000256" key="13">
    <source>
        <dbReference type="RuleBase" id="RU362060"/>
    </source>
</evidence>
<sequence length="324" mass="34188">MSIYQGGLVAALLAVAISLTCLSSHAEAQGLAVGYYTNSCPTVETIIYNSMWDSYTRDPTTAPGVLRLAFHDCFVRGCDASVLLDGVDSEKAAAVNVNLHGFDAIDAAKTAVEDACPGTVSCADILQYAARDSVLLTGGEGWDVSGGRRDGFTSSSADPPLELPLQTMTVPELLANFAAKNLNAAHMVALSGSHSIGVAHCQFIVDRLYNYPNSATGSDPSLPADLLEFLKTQCPDSAATPEINIDEVSPGTFDSQYFDNIIRNRGVIASDQHLMDHTSTQGEVAANNGPAFGGNFGRAMVVMARFNVLTGSAGQIRTNCRQVN</sequence>
<feature type="binding site" evidence="10">
    <location>
        <position position="77"/>
    </location>
    <ligand>
        <name>Ca(2+)</name>
        <dbReference type="ChEBI" id="CHEBI:29108"/>
        <label>1</label>
    </ligand>
</feature>
<dbReference type="PROSITE" id="PS50873">
    <property type="entry name" value="PEROXIDASE_4"/>
    <property type="match status" value="1"/>
</dbReference>
<keyword evidence="13" id="KW-0964">Secreted</keyword>
<keyword evidence="6 10" id="KW-0408">Iron</keyword>
<feature type="disulfide bond" evidence="12">
    <location>
        <begin position="73"/>
        <end position="78"/>
    </location>
</feature>
<comment type="cofactor">
    <cofactor evidence="10 13">
        <name>Ca(2+)</name>
        <dbReference type="ChEBI" id="CHEBI:29108"/>
    </cofactor>
    <text evidence="10 13">Binds 2 calcium ions per subunit.</text>
</comment>
<feature type="binding site" evidence="10">
    <location>
        <position position="246"/>
    </location>
    <ligand>
        <name>Ca(2+)</name>
        <dbReference type="ChEBI" id="CHEBI:29108"/>
        <label>2</label>
    </ligand>
</feature>
<dbReference type="Gramene" id="Pp3c3_14160V3.2">
    <property type="protein sequence ID" value="Pp3c3_14160V3.2"/>
    <property type="gene ID" value="Pp3c3_14160"/>
</dbReference>
<evidence type="ECO:0000256" key="3">
    <source>
        <dbReference type="ARBA" id="ARBA00022617"/>
    </source>
</evidence>
<comment type="cofactor">
    <cofactor evidence="10 13">
        <name>heme b</name>
        <dbReference type="ChEBI" id="CHEBI:60344"/>
    </cofactor>
    <text evidence="10 13">Binds 1 heme b (iron(II)-protoporphyrin IX) group per subunit.</text>
</comment>
<dbReference type="GO" id="GO:0004601">
    <property type="term" value="F:peroxidase activity"/>
    <property type="evidence" value="ECO:0000318"/>
    <property type="project" value="GO_Central"/>
</dbReference>
<dbReference type="Proteomes" id="UP000006727">
    <property type="component" value="Chromosome 3"/>
</dbReference>
<dbReference type="GO" id="GO:0046872">
    <property type="term" value="F:metal ion binding"/>
    <property type="evidence" value="ECO:0007669"/>
    <property type="project" value="UniProtKB-UniRule"/>
</dbReference>
<dbReference type="GO" id="GO:0005576">
    <property type="term" value="C:extracellular region"/>
    <property type="evidence" value="ECO:0007669"/>
    <property type="project" value="UniProtKB-SubCell"/>
</dbReference>
<dbReference type="GO" id="GO:0006979">
    <property type="term" value="P:response to oxidative stress"/>
    <property type="evidence" value="ECO:0007669"/>
    <property type="project" value="UniProtKB-UniRule"/>
</dbReference>
<evidence type="ECO:0000256" key="6">
    <source>
        <dbReference type="ARBA" id="ARBA00023004"/>
    </source>
</evidence>
<evidence type="ECO:0000256" key="7">
    <source>
        <dbReference type="ARBA" id="ARBA00023157"/>
    </source>
</evidence>
<dbReference type="PANTHER" id="PTHR31517">
    <property type="match status" value="1"/>
</dbReference>
<dbReference type="EMBL" id="ABEU02000003">
    <property type="protein sequence ID" value="PNR57413.1"/>
    <property type="molecule type" value="Genomic_DNA"/>
</dbReference>
<reference evidence="15 17" key="1">
    <citation type="journal article" date="2008" name="Science">
        <title>The Physcomitrella genome reveals evolutionary insights into the conquest of land by plants.</title>
        <authorList>
            <person name="Rensing S."/>
            <person name="Lang D."/>
            <person name="Zimmer A."/>
            <person name="Terry A."/>
            <person name="Salamov A."/>
            <person name="Shapiro H."/>
            <person name="Nishiyama T."/>
            <person name="Perroud P.-F."/>
            <person name="Lindquist E."/>
            <person name="Kamisugi Y."/>
            <person name="Tanahashi T."/>
            <person name="Sakakibara K."/>
            <person name="Fujita T."/>
            <person name="Oishi K."/>
            <person name="Shin-I T."/>
            <person name="Kuroki Y."/>
            <person name="Toyoda A."/>
            <person name="Suzuki Y."/>
            <person name="Hashimoto A."/>
            <person name="Yamaguchi K."/>
            <person name="Sugano A."/>
            <person name="Kohara Y."/>
            <person name="Fujiyama A."/>
            <person name="Anterola A."/>
            <person name="Aoki S."/>
            <person name="Ashton N."/>
            <person name="Barbazuk W.B."/>
            <person name="Barker E."/>
            <person name="Bennetzen J."/>
            <person name="Bezanilla M."/>
            <person name="Blankenship R."/>
            <person name="Cho S.H."/>
            <person name="Dutcher S."/>
            <person name="Estelle M."/>
            <person name="Fawcett J.A."/>
            <person name="Gundlach H."/>
            <person name="Hanada K."/>
            <person name="Heyl A."/>
            <person name="Hicks K.A."/>
            <person name="Hugh J."/>
            <person name="Lohr M."/>
            <person name="Mayer K."/>
            <person name="Melkozernov A."/>
            <person name="Murata T."/>
            <person name="Nelson D."/>
            <person name="Pils B."/>
            <person name="Prigge M."/>
            <person name="Reiss B."/>
            <person name="Renner T."/>
            <person name="Rombauts S."/>
            <person name="Rushton P."/>
            <person name="Sanderfoot A."/>
            <person name="Schween G."/>
            <person name="Shiu S.-H."/>
            <person name="Stueber K."/>
            <person name="Theodoulou F.L."/>
            <person name="Tu H."/>
            <person name="Van de Peer Y."/>
            <person name="Verrier P.J."/>
            <person name="Waters E."/>
            <person name="Wood A."/>
            <person name="Yang L."/>
            <person name="Cove D."/>
            <person name="Cuming A."/>
            <person name="Hasebe M."/>
            <person name="Lucas S."/>
            <person name="Mishler D.B."/>
            <person name="Reski R."/>
            <person name="Grigoriev I."/>
            <person name="Quatrano R.S."/>
            <person name="Boore J.L."/>
        </authorList>
    </citation>
    <scope>NUCLEOTIDE SEQUENCE [LARGE SCALE GENOMIC DNA]</scope>
    <source>
        <strain evidence="16 17">cv. Gransden 2004</strain>
    </source>
</reference>
<feature type="binding site" evidence="10">
    <location>
        <position position="81"/>
    </location>
    <ligand>
        <name>Ca(2+)</name>
        <dbReference type="ChEBI" id="CHEBI:29108"/>
        <label>1</label>
    </ligand>
</feature>
<dbReference type="GO" id="GO:0009505">
    <property type="term" value="C:plant-type cell wall"/>
    <property type="evidence" value="ECO:0000318"/>
    <property type="project" value="GO_Central"/>
</dbReference>
<dbReference type="CDD" id="cd00693">
    <property type="entry name" value="secretory_peroxidase"/>
    <property type="match status" value="1"/>
</dbReference>
<keyword evidence="4 10" id="KW-0479">Metal-binding</keyword>
<dbReference type="GO" id="GO:0020037">
    <property type="term" value="F:heme binding"/>
    <property type="evidence" value="ECO:0007669"/>
    <property type="project" value="UniProtKB-UniRule"/>
</dbReference>
<dbReference type="EnsemblPlants" id="Pp3c3_14160V3.2">
    <property type="protein sequence ID" value="Pp3c3_14160V3.2"/>
    <property type="gene ID" value="Pp3c3_14160"/>
</dbReference>
<feature type="binding site" evidence="10">
    <location>
        <position position="254"/>
    </location>
    <ligand>
        <name>Ca(2+)</name>
        <dbReference type="ChEBI" id="CHEBI:29108"/>
        <label>2</label>
    </ligand>
</feature>
<dbReference type="GO" id="GO:0042744">
    <property type="term" value="P:hydrogen peroxide catabolic process"/>
    <property type="evidence" value="ECO:0007669"/>
    <property type="project" value="UniProtKB-KW"/>
</dbReference>
<dbReference type="EC" id="1.11.1.7" evidence="13"/>
<reference evidence="16" key="3">
    <citation type="submission" date="2020-12" db="UniProtKB">
        <authorList>
            <consortium name="EnsemblPlants"/>
        </authorList>
    </citation>
    <scope>IDENTIFICATION</scope>
</reference>
<dbReference type="HOGENOM" id="CLU_010543_0_1_1"/>
<accession>A9RS34</accession>
<dbReference type="RefSeq" id="XP_024369489.1">
    <property type="nucleotide sequence ID" value="XM_024513721.2"/>
</dbReference>
<name>A9RS34_PHYPA</name>
<dbReference type="GO" id="GO:0006950">
    <property type="term" value="P:response to stress"/>
    <property type="evidence" value="ECO:0000318"/>
    <property type="project" value="GO_Central"/>
</dbReference>
<feature type="binding site" evidence="10">
    <location>
        <position position="90"/>
    </location>
    <ligand>
        <name>Ca(2+)</name>
        <dbReference type="ChEBI" id="CHEBI:29108"/>
        <label>1</label>
    </ligand>
</feature>
<evidence type="ECO:0000313" key="16">
    <source>
        <dbReference type="EnsemblPlants" id="Pp3c3_14160V3.1"/>
    </source>
</evidence>
<dbReference type="Pfam" id="PF00141">
    <property type="entry name" value="peroxidase"/>
    <property type="match status" value="1"/>
</dbReference>
<feature type="binding site" evidence="10">
    <location>
        <position position="72"/>
    </location>
    <ligand>
        <name>Ca(2+)</name>
        <dbReference type="ChEBI" id="CHEBI:29108"/>
        <label>1</label>
    </ligand>
</feature>
<dbReference type="InterPro" id="IPR002016">
    <property type="entry name" value="Haem_peroxidase"/>
</dbReference>
<comment type="function">
    <text evidence="13">Removal of H(2)O(2), oxidation of toxic reductants, biosynthesis and degradation of lignin, suberization, auxin catabolism, response to environmental stresses such as wounding, pathogen attack and oxidative stress.</text>
</comment>
<feature type="disulfide bond" evidence="12">
    <location>
        <begin position="122"/>
        <end position="320"/>
    </location>
</feature>
<comment type="subcellular location">
    <subcellularLocation>
        <location evidence="13">Secreted</location>
    </subcellularLocation>
</comment>
<dbReference type="Gene3D" id="1.10.520.10">
    <property type="match status" value="1"/>
</dbReference>
<feature type="binding site" description="axial binding residue" evidence="10">
    <location>
        <position position="194"/>
    </location>
    <ligand>
        <name>heme b</name>
        <dbReference type="ChEBI" id="CHEBI:60344"/>
    </ligand>
    <ligandPart>
        <name>Fe</name>
        <dbReference type="ChEBI" id="CHEBI:18248"/>
    </ligandPart>
</feature>
<feature type="active site" description="Proton acceptor" evidence="8">
    <location>
        <position position="71"/>
    </location>
</feature>
<dbReference type="InterPro" id="IPR000823">
    <property type="entry name" value="Peroxidase_pln"/>
</dbReference>
<gene>
    <name evidence="16" type="primary">LOC112279353</name>
    <name evidence="15" type="ORF">PHYPA_004407</name>
</gene>
<dbReference type="Gene3D" id="1.10.420.10">
    <property type="entry name" value="Peroxidase, domain 2"/>
    <property type="match status" value="1"/>
</dbReference>
<feature type="signal peptide" evidence="13">
    <location>
        <begin position="1"/>
        <end position="28"/>
    </location>
</feature>
<evidence type="ECO:0000256" key="8">
    <source>
        <dbReference type="PIRSR" id="PIRSR600823-1"/>
    </source>
</evidence>
<protein>
    <recommendedName>
        <fullName evidence="13">Peroxidase</fullName>
        <ecNumber evidence="13">1.11.1.7</ecNumber>
    </recommendedName>
</protein>
<dbReference type="PRINTS" id="PR00461">
    <property type="entry name" value="PLPEROXIDASE"/>
</dbReference>
<feature type="domain" description="Plant heme peroxidase family profile" evidence="14">
    <location>
        <begin position="30"/>
        <end position="324"/>
    </location>
</feature>
<dbReference type="OrthoDB" id="2113341at2759"/>
<dbReference type="STRING" id="3218.A9RS34"/>
<evidence type="ECO:0000313" key="15">
    <source>
        <dbReference type="EMBL" id="PNR57413.1"/>
    </source>
</evidence>
<dbReference type="InterPro" id="IPR033905">
    <property type="entry name" value="Secretory_peroxidase"/>
</dbReference>
<evidence type="ECO:0000256" key="5">
    <source>
        <dbReference type="ARBA" id="ARBA00023002"/>
    </source>
</evidence>
<evidence type="ECO:0000256" key="1">
    <source>
        <dbReference type="ARBA" id="ARBA00000189"/>
    </source>
</evidence>
<keyword evidence="13" id="KW-0376">Hydrogen peroxide</keyword>
<keyword evidence="2 13" id="KW-0575">Peroxidase</keyword>
<keyword evidence="10 13" id="KW-0106">Calcium</keyword>
<evidence type="ECO:0000259" key="14">
    <source>
        <dbReference type="PROSITE" id="PS50873"/>
    </source>
</evidence>
<feature type="binding site" evidence="10">
    <location>
        <position position="79"/>
    </location>
    <ligand>
        <name>Ca(2+)</name>
        <dbReference type="ChEBI" id="CHEBI:29108"/>
        <label>1</label>
    </ligand>
</feature>
<dbReference type="AlphaFoldDB" id="A9RS34"/>
<evidence type="ECO:0000256" key="10">
    <source>
        <dbReference type="PIRSR" id="PIRSR600823-3"/>
    </source>
</evidence>
<evidence type="ECO:0000313" key="17">
    <source>
        <dbReference type="Proteomes" id="UP000006727"/>
    </source>
</evidence>
<dbReference type="GeneID" id="112279353"/>
<organism evidence="15">
    <name type="scientific">Physcomitrium patens</name>
    <name type="common">Spreading-leaved earth moss</name>
    <name type="synonym">Physcomitrella patens</name>
    <dbReference type="NCBI Taxonomy" id="3218"/>
    <lineage>
        <taxon>Eukaryota</taxon>
        <taxon>Viridiplantae</taxon>
        <taxon>Streptophyta</taxon>
        <taxon>Embryophyta</taxon>
        <taxon>Bryophyta</taxon>
        <taxon>Bryophytina</taxon>
        <taxon>Bryopsida</taxon>
        <taxon>Funariidae</taxon>
        <taxon>Funariales</taxon>
        <taxon>Funariaceae</taxon>
        <taxon>Physcomitrium</taxon>
    </lineage>
</organism>
<evidence type="ECO:0000256" key="9">
    <source>
        <dbReference type="PIRSR" id="PIRSR600823-2"/>
    </source>
</evidence>
<dbReference type="GO" id="GO:0140825">
    <property type="term" value="F:lactoperoxidase activity"/>
    <property type="evidence" value="ECO:0007669"/>
    <property type="project" value="UniProtKB-EC"/>
</dbReference>
<dbReference type="EnsemblPlants" id="Pp3c3_14160V3.1">
    <property type="protein sequence ID" value="Pp3c3_14160V3.1"/>
    <property type="gene ID" value="Pp3c3_14160"/>
</dbReference>
<reference evidence="15 17" key="2">
    <citation type="journal article" date="2018" name="Plant J.">
        <title>The Physcomitrella patens chromosome-scale assembly reveals moss genome structure and evolution.</title>
        <authorList>
            <person name="Lang D."/>
            <person name="Ullrich K.K."/>
            <person name="Murat F."/>
            <person name="Fuchs J."/>
            <person name="Jenkins J."/>
            <person name="Haas F.B."/>
            <person name="Piednoel M."/>
            <person name="Gundlach H."/>
            <person name="Van Bel M."/>
            <person name="Meyberg R."/>
            <person name="Vives C."/>
            <person name="Morata J."/>
            <person name="Symeonidi A."/>
            <person name="Hiss M."/>
            <person name="Muchero W."/>
            <person name="Kamisugi Y."/>
            <person name="Saleh O."/>
            <person name="Blanc G."/>
            <person name="Decker E.L."/>
            <person name="van Gessel N."/>
            <person name="Grimwood J."/>
            <person name="Hayes R.D."/>
            <person name="Graham S.W."/>
            <person name="Gunter L.E."/>
            <person name="McDaniel S.F."/>
            <person name="Hoernstein S.N.W."/>
            <person name="Larsson A."/>
            <person name="Li F.W."/>
            <person name="Perroud P.F."/>
            <person name="Phillips J."/>
            <person name="Ranjan P."/>
            <person name="Rokshar D.S."/>
            <person name="Rothfels C.J."/>
            <person name="Schneider L."/>
            <person name="Shu S."/>
            <person name="Stevenson D.W."/>
            <person name="Thummler F."/>
            <person name="Tillich M."/>
            <person name="Villarreal Aguilar J.C."/>
            <person name="Widiez T."/>
            <person name="Wong G.K."/>
            <person name="Wymore A."/>
            <person name="Zhang Y."/>
            <person name="Zimmer A.D."/>
            <person name="Quatrano R.S."/>
            <person name="Mayer K.F.X."/>
            <person name="Goodstein D."/>
            <person name="Casacuberta J.M."/>
            <person name="Vandepoele K."/>
            <person name="Reski R."/>
            <person name="Cuming A.C."/>
            <person name="Tuskan G.A."/>
            <person name="Maumus F."/>
            <person name="Salse J."/>
            <person name="Schmutz J."/>
            <person name="Rensing S.A."/>
        </authorList>
    </citation>
    <scope>NUCLEOTIDE SEQUENCE [LARGE SCALE GENOMIC DNA]</scope>
    <source>
        <strain evidence="16 17">cv. Gransden 2004</strain>
    </source>
</reference>
<feature type="chain" id="PRO_5014205159" description="Peroxidase" evidence="13">
    <location>
        <begin position="29"/>
        <end position="324"/>
    </location>
</feature>
<dbReference type="PANTHER" id="PTHR31517:SF84">
    <property type="entry name" value="PEROXIDASE"/>
    <property type="match status" value="1"/>
</dbReference>
<proteinExistence type="inferred from homology"/>
<evidence type="ECO:0000256" key="4">
    <source>
        <dbReference type="ARBA" id="ARBA00022723"/>
    </source>
</evidence>
<dbReference type="InterPro" id="IPR019794">
    <property type="entry name" value="Peroxidases_AS"/>
</dbReference>
<evidence type="ECO:0000256" key="12">
    <source>
        <dbReference type="PIRSR" id="PIRSR600823-5"/>
    </source>
</evidence>
<keyword evidence="17" id="KW-1185">Reference proteome</keyword>
<comment type="catalytic activity">
    <reaction evidence="1 13">
        <text>2 a phenolic donor + H2O2 = 2 a phenolic radical donor + 2 H2O</text>
        <dbReference type="Rhea" id="RHEA:56136"/>
        <dbReference type="ChEBI" id="CHEBI:15377"/>
        <dbReference type="ChEBI" id="CHEBI:16240"/>
        <dbReference type="ChEBI" id="CHEBI:139520"/>
        <dbReference type="ChEBI" id="CHEBI:139521"/>
        <dbReference type="EC" id="1.11.1.7"/>
    </reaction>
</comment>
<feature type="binding site" evidence="9">
    <location>
        <position position="164"/>
    </location>
    <ligand>
        <name>substrate</name>
    </ligand>
</feature>
<dbReference type="SUPFAM" id="SSF48113">
    <property type="entry name" value="Heme-dependent peroxidases"/>
    <property type="match status" value="1"/>
</dbReference>
<evidence type="ECO:0000256" key="2">
    <source>
        <dbReference type="ARBA" id="ARBA00022559"/>
    </source>
</evidence>
<dbReference type="FunFam" id="1.10.420.10:FF:000001">
    <property type="entry name" value="Peroxidase"/>
    <property type="match status" value="1"/>
</dbReference>
<feature type="disulfide bond" evidence="12">
    <location>
        <begin position="201"/>
        <end position="234"/>
    </location>
</feature>
<dbReference type="PROSITE" id="PS00436">
    <property type="entry name" value="PEROXIDASE_2"/>
    <property type="match status" value="1"/>
</dbReference>
<comment type="similarity">
    <text evidence="13">Belongs to the peroxidase family. Classical plant (class III) peroxidase subfamily.</text>
</comment>
<dbReference type="InterPro" id="IPR010255">
    <property type="entry name" value="Haem_peroxidase_sf"/>
</dbReference>
<evidence type="ECO:0000256" key="11">
    <source>
        <dbReference type="PIRSR" id="PIRSR600823-4"/>
    </source>
</evidence>
<keyword evidence="7 12" id="KW-1015">Disulfide bond</keyword>
<dbReference type="Gramene" id="Pp3c3_14160V3.1">
    <property type="protein sequence ID" value="Pp3c3_14160V3.1"/>
    <property type="gene ID" value="Pp3c3_14160"/>
</dbReference>